<evidence type="ECO:0000313" key="2">
    <source>
        <dbReference type="Proteomes" id="UP000318453"/>
    </source>
</evidence>
<accession>A0A5B8NK12</accession>
<reference evidence="1" key="1">
    <citation type="submission" date="2019-08" db="EMBL/GenBank/DDBJ databases">
        <title>Carotenoids and Carotenoid Binding Proteins in the Halophilic Cyanobacterium Euhalothece sp. ZM00.</title>
        <authorList>
            <person name="Cho S.M."/>
            <person name="Song J.Y."/>
            <person name="Park Y.-I."/>
        </authorList>
    </citation>
    <scope>NUCLEOTIDE SEQUENCE [LARGE SCALE GENOMIC DNA]</scope>
    <source>
        <strain evidence="1">Z-M001</strain>
    </source>
</reference>
<dbReference type="KEGG" id="enn:FRE64_04625"/>
<gene>
    <name evidence="1" type="ORF">FRE64_04625</name>
</gene>
<evidence type="ECO:0000313" key="1">
    <source>
        <dbReference type="EMBL" id="QDZ39278.1"/>
    </source>
</evidence>
<sequence length="123" mass="14949">MRRQWRLVALFILLLLVFSLNQNPFRQQLASPPPIPTSFQVERWRQQLGEKIIRLRQVIPTEKKVILVPDEETFLSAIQQWNLKRRYPILIEDDHYTPRFLNRFQPEQVIRLSSMKWNCVCYK</sequence>
<dbReference type="EMBL" id="CP042326">
    <property type="protein sequence ID" value="QDZ39278.1"/>
    <property type="molecule type" value="Genomic_DNA"/>
</dbReference>
<dbReference type="AlphaFoldDB" id="A0A5B8NK12"/>
<dbReference type="RefSeq" id="WP_146294882.1">
    <property type="nucleotide sequence ID" value="NZ_CP042326.1"/>
</dbReference>
<name>A0A5B8NK12_9CHRO</name>
<dbReference type="Proteomes" id="UP000318453">
    <property type="component" value="Chromosome"/>
</dbReference>
<proteinExistence type="predicted"/>
<keyword evidence="2" id="KW-1185">Reference proteome</keyword>
<protein>
    <submittedName>
        <fullName evidence="1">Uncharacterized protein</fullName>
    </submittedName>
</protein>
<organism evidence="1 2">
    <name type="scientific">Euhalothece natronophila Z-M001</name>
    <dbReference type="NCBI Taxonomy" id="522448"/>
    <lineage>
        <taxon>Bacteria</taxon>
        <taxon>Bacillati</taxon>
        <taxon>Cyanobacteriota</taxon>
        <taxon>Cyanophyceae</taxon>
        <taxon>Oscillatoriophycideae</taxon>
        <taxon>Chroococcales</taxon>
        <taxon>Halothecacae</taxon>
        <taxon>Halothece cluster</taxon>
        <taxon>Euhalothece</taxon>
    </lineage>
</organism>